<name>A0A0R2MCQ2_9LACO</name>
<dbReference type="AlphaFoldDB" id="A0A0R2MCQ2"/>
<feature type="domain" description="Zinc-ribbon" evidence="1">
    <location>
        <begin position="9"/>
        <end position="30"/>
    </location>
</feature>
<gene>
    <name evidence="2" type="ORF">IV64_GL002305</name>
</gene>
<organism evidence="2 3">
    <name type="scientific">Lactiplantibacillus xiangfangensis</name>
    <dbReference type="NCBI Taxonomy" id="942150"/>
    <lineage>
        <taxon>Bacteria</taxon>
        <taxon>Bacillati</taxon>
        <taxon>Bacillota</taxon>
        <taxon>Bacilli</taxon>
        <taxon>Lactobacillales</taxon>
        <taxon>Lactobacillaceae</taxon>
        <taxon>Lactiplantibacillus</taxon>
    </lineage>
</organism>
<dbReference type="RefSeq" id="WP_057706037.1">
    <property type="nucleotide sequence ID" value="NZ_JQCL01000055.1"/>
</dbReference>
<dbReference type="PATRIC" id="fig|942150.3.peg.2411"/>
<protein>
    <recommendedName>
        <fullName evidence="1">Zinc-ribbon domain-containing protein</fullName>
    </recommendedName>
</protein>
<keyword evidence="3" id="KW-1185">Reference proteome</keyword>
<dbReference type="EMBL" id="JQCL01000055">
    <property type="protein sequence ID" value="KRO11480.1"/>
    <property type="molecule type" value="Genomic_DNA"/>
</dbReference>
<dbReference type="Proteomes" id="UP000051783">
    <property type="component" value="Unassembled WGS sequence"/>
</dbReference>
<accession>A0A0R2MCQ2</accession>
<dbReference type="OrthoDB" id="2308731at2"/>
<sequence>MLNERYRVCPNCQYENLQDANFCLNCGNKLSTADEKLRLPNSGDQHFLHPGVQLDESEQAIVDQLVITNGTVPNGYTRVTAVFATGDNQGERGYKGAWEDLNVNLWRLCVGNHYDGVANLKIVPTVQGDRIRLFGYADGLKKA</sequence>
<evidence type="ECO:0000313" key="2">
    <source>
        <dbReference type="EMBL" id="KRO11480.1"/>
    </source>
</evidence>
<dbReference type="InterPro" id="IPR026870">
    <property type="entry name" value="Zinc_ribbon_dom"/>
</dbReference>
<proteinExistence type="predicted"/>
<reference evidence="2 3" key="1">
    <citation type="journal article" date="2015" name="Genome Announc.">
        <title>Expanding the biotechnology potential of lactobacilli through comparative genomics of 213 strains and associated genera.</title>
        <authorList>
            <person name="Sun Z."/>
            <person name="Harris H.M."/>
            <person name="McCann A."/>
            <person name="Guo C."/>
            <person name="Argimon S."/>
            <person name="Zhang W."/>
            <person name="Yang X."/>
            <person name="Jeffery I.B."/>
            <person name="Cooney J.C."/>
            <person name="Kagawa T.F."/>
            <person name="Liu W."/>
            <person name="Song Y."/>
            <person name="Salvetti E."/>
            <person name="Wrobel A."/>
            <person name="Rasinkangas P."/>
            <person name="Parkhill J."/>
            <person name="Rea M.C."/>
            <person name="O'Sullivan O."/>
            <person name="Ritari J."/>
            <person name="Douillard F.P."/>
            <person name="Paul Ross R."/>
            <person name="Yang R."/>
            <person name="Briner A.E."/>
            <person name="Felis G.E."/>
            <person name="de Vos W.M."/>
            <person name="Barrangou R."/>
            <person name="Klaenhammer T.R."/>
            <person name="Caufield P.W."/>
            <person name="Cui Y."/>
            <person name="Zhang H."/>
            <person name="O'Toole P.W."/>
        </authorList>
    </citation>
    <scope>NUCLEOTIDE SEQUENCE [LARGE SCALE GENOMIC DNA]</scope>
    <source>
        <strain evidence="2 3">LMG 26013</strain>
    </source>
</reference>
<dbReference type="STRING" id="942150.IV64_GL002305"/>
<dbReference type="Pfam" id="PF13240">
    <property type="entry name" value="Zn_Ribbon_1"/>
    <property type="match status" value="1"/>
</dbReference>
<evidence type="ECO:0000259" key="1">
    <source>
        <dbReference type="Pfam" id="PF13240"/>
    </source>
</evidence>
<comment type="caution">
    <text evidence="2">The sequence shown here is derived from an EMBL/GenBank/DDBJ whole genome shotgun (WGS) entry which is preliminary data.</text>
</comment>
<evidence type="ECO:0000313" key="3">
    <source>
        <dbReference type="Proteomes" id="UP000051783"/>
    </source>
</evidence>